<evidence type="ECO:0000256" key="21">
    <source>
        <dbReference type="ARBA" id="ARBA00077154"/>
    </source>
</evidence>
<dbReference type="InterPro" id="IPR011127">
    <property type="entry name" value="Dala_Dala_lig_N"/>
</dbReference>
<accession>A0A419SV74</accession>
<evidence type="ECO:0000256" key="10">
    <source>
        <dbReference type="ARBA" id="ARBA00022741"/>
    </source>
</evidence>
<evidence type="ECO:0000256" key="15">
    <source>
        <dbReference type="ARBA" id="ARBA00023211"/>
    </source>
</evidence>
<keyword evidence="14 22" id="KW-0573">Peptidoglycan synthesis</keyword>
<dbReference type="EC" id="6.3.2.4" evidence="6 22"/>
<dbReference type="NCBIfam" id="TIGR01205">
    <property type="entry name" value="D_ala_D_alaTIGR"/>
    <property type="match status" value="1"/>
</dbReference>
<dbReference type="HAMAP" id="MF_00047">
    <property type="entry name" value="Dala_Dala_lig"/>
    <property type="match status" value="1"/>
</dbReference>
<name>A0A419SV74_9FIRM</name>
<keyword evidence="10 24" id="KW-0547">Nucleotide-binding</keyword>
<dbReference type="SUPFAM" id="SSF56059">
    <property type="entry name" value="Glutathione synthetase ATP-binding domain-like"/>
    <property type="match status" value="1"/>
</dbReference>
<evidence type="ECO:0000256" key="1">
    <source>
        <dbReference type="ARBA" id="ARBA00001936"/>
    </source>
</evidence>
<dbReference type="InterPro" id="IPR011761">
    <property type="entry name" value="ATP-grasp"/>
</dbReference>
<evidence type="ECO:0000256" key="3">
    <source>
        <dbReference type="ARBA" id="ARBA00004496"/>
    </source>
</evidence>
<dbReference type="InterPro" id="IPR011095">
    <property type="entry name" value="Dala_Dala_lig_C"/>
</dbReference>
<dbReference type="GO" id="GO:0009252">
    <property type="term" value="P:peptidoglycan biosynthetic process"/>
    <property type="evidence" value="ECO:0007669"/>
    <property type="project" value="UniProtKB-UniRule"/>
</dbReference>
<dbReference type="InterPro" id="IPR016185">
    <property type="entry name" value="PreATP-grasp_dom_sf"/>
</dbReference>
<keyword evidence="13 22" id="KW-0133">Cell shape</keyword>
<dbReference type="GO" id="GO:0005524">
    <property type="term" value="F:ATP binding"/>
    <property type="evidence" value="ECO:0007669"/>
    <property type="project" value="UniProtKB-UniRule"/>
</dbReference>
<keyword evidence="12 25" id="KW-0460">Magnesium</keyword>
<evidence type="ECO:0000256" key="14">
    <source>
        <dbReference type="ARBA" id="ARBA00022984"/>
    </source>
</evidence>
<evidence type="ECO:0000256" key="2">
    <source>
        <dbReference type="ARBA" id="ARBA00003921"/>
    </source>
</evidence>
<dbReference type="InterPro" id="IPR000291">
    <property type="entry name" value="D-Ala_lig_Van_CS"/>
</dbReference>
<evidence type="ECO:0000256" key="9">
    <source>
        <dbReference type="ARBA" id="ARBA00022723"/>
    </source>
</evidence>
<dbReference type="PROSITE" id="PS00844">
    <property type="entry name" value="DALA_DALA_LIGASE_2"/>
    <property type="match status" value="1"/>
</dbReference>
<dbReference type="GO" id="GO:0008716">
    <property type="term" value="F:D-alanine-D-alanine ligase activity"/>
    <property type="evidence" value="ECO:0007669"/>
    <property type="project" value="UniProtKB-UniRule"/>
</dbReference>
<dbReference type="GO" id="GO:0071555">
    <property type="term" value="P:cell wall organization"/>
    <property type="evidence" value="ECO:0007669"/>
    <property type="project" value="UniProtKB-KW"/>
</dbReference>
<feature type="active site" evidence="23">
    <location>
        <position position="15"/>
    </location>
</feature>
<dbReference type="GO" id="GO:0005829">
    <property type="term" value="C:cytosol"/>
    <property type="evidence" value="ECO:0007669"/>
    <property type="project" value="TreeGrafter"/>
</dbReference>
<feature type="binding site" evidence="25">
    <location>
        <position position="326"/>
    </location>
    <ligand>
        <name>Mg(2+)</name>
        <dbReference type="ChEBI" id="CHEBI:18420"/>
        <label>2</label>
    </ligand>
</feature>
<evidence type="ECO:0000256" key="16">
    <source>
        <dbReference type="ARBA" id="ARBA00023316"/>
    </source>
</evidence>
<evidence type="ECO:0000256" key="22">
    <source>
        <dbReference type="HAMAP-Rule" id="MF_00047"/>
    </source>
</evidence>
<feature type="binding site" evidence="25">
    <location>
        <position position="326"/>
    </location>
    <ligand>
        <name>Mg(2+)</name>
        <dbReference type="ChEBI" id="CHEBI:18420"/>
        <label>1</label>
    </ligand>
</feature>
<evidence type="ECO:0000256" key="19">
    <source>
        <dbReference type="ARBA" id="ARBA00068427"/>
    </source>
</evidence>
<dbReference type="UniPathway" id="UPA00219"/>
<dbReference type="PANTHER" id="PTHR23132:SF25">
    <property type="entry name" value="D-ALANINE--D-ALANINE LIGASE A"/>
    <property type="match status" value="1"/>
</dbReference>
<evidence type="ECO:0000256" key="20">
    <source>
        <dbReference type="ARBA" id="ARBA00076288"/>
    </source>
</evidence>
<comment type="pathway">
    <text evidence="18">Glycan biosynthesis.</text>
</comment>
<dbReference type="Pfam" id="PF01820">
    <property type="entry name" value="Dala_Dala_lig_N"/>
    <property type="match status" value="1"/>
</dbReference>
<feature type="binding site" evidence="24">
    <location>
        <begin position="195"/>
        <end position="196"/>
    </location>
    <ligand>
        <name>ATP</name>
        <dbReference type="ChEBI" id="CHEBI:30616"/>
    </ligand>
</feature>
<evidence type="ECO:0000256" key="11">
    <source>
        <dbReference type="ARBA" id="ARBA00022840"/>
    </source>
</evidence>
<feature type="binding site" evidence="25">
    <location>
        <position position="313"/>
    </location>
    <ligand>
        <name>Mg(2+)</name>
        <dbReference type="ChEBI" id="CHEBI:18420"/>
        <label>1</label>
    </ligand>
</feature>
<comment type="cofactor">
    <cofactor evidence="25">
        <name>Mg(2+)</name>
        <dbReference type="ChEBI" id="CHEBI:18420"/>
    </cofactor>
    <cofactor evidence="25">
        <name>Mn(2+)</name>
        <dbReference type="ChEBI" id="CHEBI:29035"/>
    </cofactor>
    <text evidence="25">Binds 2 magnesium or manganese ions per subunit.</text>
</comment>
<evidence type="ECO:0000256" key="5">
    <source>
        <dbReference type="ARBA" id="ARBA00010871"/>
    </source>
</evidence>
<dbReference type="Pfam" id="PF07478">
    <property type="entry name" value="Dala_Dala_lig_C"/>
    <property type="match status" value="1"/>
</dbReference>
<evidence type="ECO:0000256" key="7">
    <source>
        <dbReference type="ARBA" id="ARBA00022490"/>
    </source>
</evidence>
<proteinExistence type="inferred from homology"/>
<dbReference type="GO" id="GO:0008360">
    <property type="term" value="P:regulation of cell shape"/>
    <property type="evidence" value="ECO:0007669"/>
    <property type="project" value="UniProtKB-KW"/>
</dbReference>
<dbReference type="Gene3D" id="3.30.1490.20">
    <property type="entry name" value="ATP-grasp fold, A domain"/>
    <property type="match status" value="1"/>
</dbReference>
<evidence type="ECO:0000256" key="17">
    <source>
        <dbReference type="ARBA" id="ARBA00047614"/>
    </source>
</evidence>
<evidence type="ECO:0000313" key="28">
    <source>
        <dbReference type="EMBL" id="RKD29121.1"/>
    </source>
</evidence>
<gene>
    <name evidence="22" type="primary">ddl</name>
    <name evidence="28" type="ORF">BET03_06125</name>
</gene>
<feature type="domain" description="ATP-grasp" evidence="27">
    <location>
        <begin position="146"/>
        <end position="355"/>
    </location>
</feature>
<dbReference type="Proteomes" id="UP000284177">
    <property type="component" value="Unassembled WGS sequence"/>
</dbReference>
<keyword evidence="8 22" id="KW-0436">Ligase</keyword>
<feature type="binding site" evidence="24">
    <location>
        <position position="142"/>
    </location>
    <ligand>
        <name>ATP</name>
        <dbReference type="ChEBI" id="CHEBI:30616"/>
    </ligand>
</feature>
<feature type="binding site" evidence="25">
    <location>
        <position position="328"/>
    </location>
    <ligand>
        <name>Mg(2+)</name>
        <dbReference type="ChEBI" id="CHEBI:18420"/>
        <label>2</label>
    </ligand>
</feature>
<dbReference type="EMBL" id="MCIB01000038">
    <property type="protein sequence ID" value="RKD29121.1"/>
    <property type="molecule type" value="Genomic_DNA"/>
</dbReference>
<evidence type="ECO:0000256" key="23">
    <source>
        <dbReference type="PIRSR" id="PIRSR039102-1"/>
    </source>
</evidence>
<evidence type="ECO:0000313" key="29">
    <source>
        <dbReference type="Proteomes" id="UP000284177"/>
    </source>
</evidence>
<keyword evidence="7 22" id="KW-0963">Cytoplasm</keyword>
<dbReference type="PIRSF" id="PIRSF039102">
    <property type="entry name" value="Ddl/VanB"/>
    <property type="match status" value="1"/>
</dbReference>
<evidence type="ECO:0000259" key="27">
    <source>
        <dbReference type="PROSITE" id="PS50975"/>
    </source>
</evidence>
<dbReference type="OrthoDB" id="9813261at2"/>
<dbReference type="GO" id="GO:0046872">
    <property type="term" value="F:metal ion binding"/>
    <property type="evidence" value="ECO:0007669"/>
    <property type="project" value="UniProtKB-KW"/>
</dbReference>
<evidence type="ECO:0000256" key="13">
    <source>
        <dbReference type="ARBA" id="ARBA00022960"/>
    </source>
</evidence>
<dbReference type="InterPro" id="IPR005905">
    <property type="entry name" value="D_ala_D_ala"/>
</dbReference>
<keyword evidence="11 26" id="KW-0067">ATP-binding</keyword>
<evidence type="ECO:0000256" key="18">
    <source>
        <dbReference type="ARBA" id="ARBA00060592"/>
    </source>
</evidence>
<comment type="pathway">
    <text evidence="4 22">Cell wall biogenesis; peptidoglycan biosynthesis.</text>
</comment>
<evidence type="ECO:0000256" key="12">
    <source>
        <dbReference type="ARBA" id="ARBA00022842"/>
    </source>
</evidence>
<evidence type="ECO:0000256" key="8">
    <source>
        <dbReference type="ARBA" id="ARBA00022598"/>
    </source>
</evidence>
<dbReference type="Gene3D" id="3.30.470.20">
    <property type="entry name" value="ATP-grasp fold, B domain"/>
    <property type="match status" value="1"/>
</dbReference>
<protein>
    <recommendedName>
        <fullName evidence="19 22">D-alanine--D-alanine ligase</fullName>
        <ecNumber evidence="6 22">6.3.2.4</ecNumber>
    </recommendedName>
    <alternativeName>
        <fullName evidence="21 22">D-Ala-D-Ala ligase</fullName>
    </alternativeName>
    <alternativeName>
        <fullName evidence="20 22">D-alanylalanine synthetase</fullName>
    </alternativeName>
</protein>
<evidence type="ECO:0000256" key="4">
    <source>
        <dbReference type="ARBA" id="ARBA00004752"/>
    </source>
</evidence>
<dbReference type="PROSITE" id="PS50975">
    <property type="entry name" value="ATP_GRASP"/>
    <property type="match status" value="1"/>
</dbReference>
<keyword evidence="29" id="KW-1185">Reference proteome</keyword>
<comment type="catalytic activity">
    <reaction evidence="17 22">
        <text>2 D-alanine + ATP = D-alanyl-D-alanine + ADP + phosphate + H(+)</text>
        <dbReference type="Rhea" id="RHEA:11224"/>
        <dbReference type="ChEBI" id="CHEBI:15378"/>
        <dbReference type="ChEBI" id="CHEBI:30616"/>
        <dbReference type="ChEBI" id="CHEBI:43474"/>
        <dbReference type="ChEBI" id="CHEBI:57416"/>
        <dbReference type="ChEBI" id="CHEBI:57822"/>
        <dbReference type="ChEBI" id="CHEBI:456216"/>
        <dbReference type="EC" id="6.3.2.4"/>
    </reaction>
</comment>
<dbReference type="NCBIfam" id="NF002528">
    <property type="entry name" value="PRK01966.1-4"/>
    <property type="match status" value="1"/>
</dbReference>
<comment type="subcellular location">
    <subcellularLocation>
        <location evidence="3 22">Cytoplasm</location>
    </subcellularLocation>
</comment>
<sequence>MKKKVAVVFGGRSVEHEVSVITGLQVIENIDKEKYDVIPIYINKEGKWLTGDALLDFENFKNDNLKGLKEIILTSIYNDNKIYLHPEKIGLFSKKLIDNIDVVFPALHGTNGEDGTLQGVFELLNIPYVGGSVLGSAVGMDKIMMKSVFKAYELPMVDYIWFFRRKWDENKEEIIKEAEEKLGYPVFVKPANLGSSIGISKATDREKLKEAVEIAIRYDRKIIIEKGVENPREINCAVLGYDDKIKTSVCEEPVGWQDLLSYEDKYIKSNSKSGKGDRRIIPADLKDNIKEEIESLAKKAFMAVDGRGVARIDFLVDKDENIYVNEINTLPGSISYYLWEPAGITFKDLINELIEIAMEVHREKNKNMYSYDVDLFKQIDIKKKSIKS</sequence>
<dbReference type="PANTHER" id="PTHR23132">
    <property type="entry name" value="D-ALANINE--D-ALANINE LIGASE"/>
    <property type="match status" value="1"/>
</dbReference>
<keyword evidence="9 25" id="KW-0479">Metal-binding</keyword>
<feature type="active site" evidence="23">
    <location>
        <position position="335"/>
    </location>
</feature>
<comment type="caution">
    <text evidence="28">The sequence shown here is derived from an EMBL/GenBank/DDBJ whole genome shotgun (WGS) entry which is preliminary data.</text>
</comment>
<evidence type="ECO:0000256" key="25">
    <source>
        <dbReference type="PIRSR" id="PIRSR039102-3"/>
    </source>
</evidence>
<evidence type="ECO:0000256" key="26">
    <source>
        <dbReference type="PROSITE-ProRule" id="PRU00409"/>
    </source>
</evidence>
<keyword evidence="16 22" id="KW-0961">Cell wall biogenesis/degradation</keyword>
<evidence type="ECO:0000256" key="24">
    <source>
        <dbReference type="PIRSR" id="PIRSR039102-2"/>
    </source>
</evidence>
<comment type="cofactor">
    <cofactor evidence="1">
        <name>Mn(2+)</name>
        <dbReference type="ChEBI" id="CHEBI:29035"/>
    </cofactor>
</comment>
<comment type="function">
    <text evidence="2 22">Cell wall formation.</text>
</comment>
<keyword evidence="15 25" id="KW-0464">Manganese</keyword>
<reference evidence="28 29" key="1">
    <citation type="submission" date="2016-08" db="EMBL/GenBank/DDBJ databases">
        <title>Novel Firmicutes and Novel Genomes.</title>
        <authorList>
            <person name="Poppleton D.I."/>
            <person name="Gribaldo S."/>
        </authorList>
    </citation>
    <scope>NUCLEOTIDE SEQUENCE [LARGE SCALE GENOMIC DNA]</scope>
    <source>
        <strain evidence="28 29">CTT3</strain>
    </source>
</reference>
<dbReference type="RefSeq" id="WP_120170581.1">
    <property type="nucleotide sequence ID" value="NZ_MCIB01000038.1"/>
</dbReference>
<dbReference type="PROSITE" id="PS00843">
    <property type="entry name" value="DALA_DALA_LIGASE_1"/>
    <property type="match status" value="1"/>
</dbReference>
<dbReference type="InterPro" id="IPR013815">
    <property type="entry name" value="ATP_grasp_subdomain_1"/>
</dbReference>
<evidence type="ECO:0000256" key="6">
    <source>
        <dbReference type="ARBA" id="ARBA00012216"/>
    </source>
</evidence>
<feature type="binding site" evidence="24">
    <location>
        <begin position="187"/>
        <end position="189"/>
    </location>
    <ligand>
        <name>ATP</name>
        <dbReference type="ChEBI" id="CHEBI:30616"/>
    </ligand>
</feature>
<feature type="active site" evidence="23">
    <location>
        <position position="195"/>
    </location>
</feature>
<dbReference type="SUPFAM" id="SSF52440">
    <property type="entry name" value="PreATP-grasp domain"/>
    <property type="match status" value="1"/>
</dbReference>
<organism evidence="28 29">
    <name type="scientific">Thermohalobacter berrensis</name>
    <dbReference type="NCBI Taxonomy" id="99594"/>
    <lineage>
        <taxon>Bacteria</taxon>
        <taxon>Bacillati</taxon>
        <taxon>Bacillota</taxon>
        <taxon>Tissierellia</taxon>
        <taxon>Tissierellales</taxon>
        <taxon>Thermohalobacteraceae</taxon>
        <taxon>Thermohalobacter</taxon>
    </lineage>
</organism>
<feature type="binding site" evidence="24">
    <location>
        <begin position="225"/>
        <end position="233"/>
    </location>
    <ligand>
        <name>ATP</name>
        <dbReference type="ChEBI" id="CHEBI:30616"/>
    </ligand>
</feature>
<comment type="similarity">
    <text evidence="5 22">Belongs to the D-alanine--D-alanine ligase family.</text>
</comment>
<feature type="binding site" evidence="24">
    <location>
        <begin position="325"/>
        <end position="326"/>
    </location>
    <ligand>
        <name>ATP</name>
        <dbReference type="ChEBI" id="CHEBI:30616"/>
    </ligand>
</feature>
<dbReference type="Gene3D" id="3.40.50.20">
    <property type="match status" value="1"/>
</dbReference>
<dbReference type="FunFam" id="3.30.1490.20:FF:000007">
    <property type="entry name" value="D-alanine--D-alanine ligase"/>
    <property type="match status" value="1"/>
</dbReference>
<dbReference type="AlphaFoldDB" id="A0A419SV74"/>